<dbReference type="InterPro" id="IPR000940">
    <property type="entry name" value="NNMT_TEMT_trans"/>
</dbReference>
<comment type="caution">
    <text evidence="5">The sequence shown here is derived from an EMBL/GenBank/DDBJ whole genome shotgun (WGS) entry which is preliminary data.</text>
</comment>
<protein>
    <recommendedName>
        <fullName evidence="7">Nicotinamide N-methyltransferase</fullName>
    </recommendedName>
</protein>
<evidence type="ECO:0000256" key="1">
    <source>
        <dbReference type="ARBA" id="ARBA00007996"/>
    </source>
</evidence>
<comment type="similarity">
    <text evidence="1">Belongs to the class I-like SAM-binding methyltransferase superfamily. NNMT/PNMT/TEMT family.</text>
</comment>
<keyword evidence="3" id="KW-0808">Transferase</keyword>
<dbReference type="PROSITE" id="PS51681">
    <property type="entry name" value="SAM_MT_NNMT_PNMT_TEMT"/>
    <property type="match status" value="1"/>
</dbReference>
<sequence>METPYTPSQAYIDEFDPIAYYRTYYHPKEGTLVGEWVGFVLRNFHETFTSGDVKGDLLIDFGTGPTIYQLLSACEAFNKIITSDFLEQNRAQLQKWLRKDPDALDWTPIVKMVCELEGNSESCKRKEEKLRRTVTKVLKCDALKKKPYDPVEMPQADCLISCLCLEGPCKDVESFTHVLRNFKDLIKPGGHIIIQSVLNSSYYYVGQKKFFSLAITKEELEKAFKEAGYEIVKLKVIPLNEKSRLDISGQDGYYFLHARKPC</sequence>
<dbReference type="PIRSF" id="PIRSF000384">
    <property type="entry name" value="PNMTase"/>
    <property type="match status" value="1"/>
</dbReference>
<gene>
    <name evidence="5" type="ORF">SPARVUS_LOCUS7187802</name>
</gene>
<organism evidence="5 6">
    <name type="scientific">Staurois parvus</name>
    <dbReference type="NCBI Taxonomy" id="386267"/>
    <lineage>
        <taxon>Eukaryota</taxon>
        <taxon>Metazoa</taxon>
        <taxon>Chordata</taxon>
        <taxon>Craniata</taxon>
        <taxon>Vertebrata</taxon>
        <taxon>Euteleostomi</taxon>
        <taxon>Amphibia</taxon>
        <taxon>Batrachia</taxon>
        <taxon>Anura</taxon>
        <taxon>Neobatrachia</taxon>
        <taxon>Ranoidea</taxon>
        <taxon>Ranidae</taxon>
        <taxon>Staurois</taxon>
    </lineage>
</organism>
<dbReference type="Pfam" id="PF01234">
    <property type="entry name" value="NNMT_PNMT_TEMT"/>
    <property type="match status" value="1"/>
</dbReference>
<dbReference type="Gene3D" id="3.40.50.150">
    <property type="entry name" value="Vaccinia Virus protein VP39"/>
    <property type="match status" value="1"/>
</dbReference>
<evidence type="ECO:0000256" key="3">
    <source>
        <dbReference type="ARBA" id="ARBA00022679"/>
    </source>
</evidence>
<proteinExistence type="inferred from homology"/>
<evidence type="ECO:0000313" key="6">
    <source>
        <dbReference type="Proteomes" id="UP001162483"/>
    </source>
</evidence>
<name>A0ABN9DER0_9NEOB</name>
<dbReference type="Proteomes" id="UP001162483">
    <property type="component" value="Unassembled WGS sequence"/>
</dbReference>
<dbReference type="CDD" id="cd02440">
    <property type="entry name" value="AdoMet_MTases"/>
    <property type="match status" value="1"/>
</dbReference>
<evidence type="ECO:0000313" key="5">
    <source>
        <dbReference type="EMBL" id="CAI9571094.1"/>
    </source>
</evidence>
<reference evidence="5" key="1">
    <citation type="submission" date="2023-05" db="EMBL/GenBank/DDBJ databases">
        <authorList>
            <person name="Stuckert A."/>
        </authorList>
    </citation>
    <scope>NUCLEOTIDE SEQUENCE</scope>
</reference>
<evidence type="ECO:0000256" key="2">
    <source>
        <dbReference type="ARBA" id="ARBA00022603"/>
    </source>
</evidence>
<keyword evidence="4" id="KW-0949">S-adenosyl-L-methionine</keyword>
<dbReference type="PANTHER" id="PTHR10867">
    <property type="entry name" value="NNMT/PNMT/TEMT FAMILY MEMBER"/>
    <property type="match status" value="1"/>
</dbReference>
<keyword evidence="2" id="KW-0489">Methyltransferase</keyword>
<dbReference type="InterPro" id="IPR029063">
    <property type="entry name" value="SAM-dependent_MTases_sf"/>
</dbReference>
<dbReference type="InterPro" id="IPR053384">
    <property type="entry name" value="SAM-dep_methyltransferase"/>
</dbReference>
<accession>A0ABN9DER0</accession>
<keyword evidence="6" id="KW-1185">Reference proteome</keyword>
<dbReference type="SUPFAM" id="SSF53335">
    <property type="entry name" value="S-adenosyl-L-methionine-dependent methyltransferases"/>
    <property type="match status" value="1"/>
</dbReference>
<evidence type="ECO:0000256" key="4">
    <source>
        <dbReference type="ARBA" id="ARBA00022691"/>
    </source>
</evidence>
<dbReference type="NCBIfam" id="NF041360">
    <property type="entry name" value="GntF_guanitoxin"/>
    <property type="match status" value="1"/>
</dbReference>
<dbReference type="EMBL" id="CATNWA010014376">
    <property type="protein sequence ID" value="CAI9571094.1"/>
    <property type="molecule type" value="Genomic_DNA"/>
</dbReference>
<evidence type="ECO:0008006" key="7">
    <source>
        <dbReference type="Google" id="ProtNLM"/>
    </source>
</evidence>
<dbReference type="PANTHER" id="PTHR10867:SF32">
    <property type="entry name" value="NICOTINAMIDE N-METHYLTRANSFERASE"/>
    <property type="match status" value="1"/>
</dbReference>